<keyword evidence="2" id="KW-1185">Reference proteome</keyword>
<proteinExistence type="predicted"/>
<gene>
    <name evidence="1" type="ORF">ABDJ85_10340</name>
</gene>
<dbReference type="Proteomes" id="UP001495147">
    <property type="component" value="Unassembled WGS sequence"/>
</dbReference>
<reference evidence="1 2" key="1">
    <citation type="submission" date="2024-05" db="EMBL/GenBank/DDBJ databases">
        <title>Roseateles sp. DJS-2-20 16S ribosomal RNA gene Genome sequencing and assembly.</title>
        <authorList>
            <person name="Woo H."/>
        </authorList>
    </citation>
    <scope>NUCLEOTIDE SEQUENCE [LARGE SCALE GENOMIC DNA]</scope>
    <source>
        <strain evidence="1 2">DJS-2-20</strain>
    </source>
</reference>
<evidence type="ECO:0000313" key="1">
    <source>
        <dbReference type="EMBL" id="MEO3691869.1"/>
    </source>
</evidence>
<protein>
    <recommendedName>
        <fullName evidence="3">DUF1902 domain-containing protein</fullName>
    </recommendedName>
</protein>
<accession>A0ABV0G2E1</accession>
<dbReference type="RefSeq" id="WP_347704678.1">
    <property type="nucleotide sequence ID" value="NZ_JBDPZD010000002.1"/>
</dbReference>
<dbReference type="EMBL" id="JBDPZD010000002">
    <property type="protein sequence ID" value="MEO3691869.1"/>
    <property type="molecule type" value="Genomic_DNA"/>
</dbReference>
<evidence type="ECO:0008006" key="3">
    <source>
        <dbReference type="Google" id="ProtNLM"/>
    </source>
</evidence>
<organism evidence="1 2">
    <name type="scientific">Roseateles paludis</name>
    <dbReference type="NCBI Taxonomy" id="3145238"/>
    <lineage>
        <taxon>Bacteria</taxon>
        <taxon>Pseudomonadati</taxon>
        <taxon>Pseudomonadota</taxon>
        <taxon>Betaproteobacteria</taxon>
        <taxon>Burkholderiales</taxon>
        <taxon>Sphaerotilaceae</taxon>
        <taxon>Roseateles</taxon>
    </lineage>
</organism>
<sequence length="91" mass="9721">MPIVLYWLEPDGAGDWLPCCEEFADGELSAALKGAEERRRAGCPHVTISTELASHVGKPGVAAVEAGRTPDGEVYEWSKAGRAGKVRRGRA</sequence>
<evidence type="ECO:0000313" key="2">
    <source>
        <dbReference type="Proteomes" id="UP001495147"/>
    </source>
</evidence>
<name>A0ABV0G2E1_9BURK</name>
<comment type="caution">
    <text evidence="1">The sequence shown here is derived from an EMBL/GenBank/DDBJ whole genome shotgun (WGS) entry which is preliminary data.</text>
</comment>